<dbReference type="RefSeq" id="WP_014958736.1">
    <property type="nucleotide sequence ID" value="NC_018645.1"/>
</dbReference>
<evidence type="ECO:0000313" key="1">
    <source>
        <dbReference type="EMBL" id="CCK81547.1"/>
    </source>
</evidence>
<dbReference type="STRING" id="651182.TOL2_C33900"/>
<sequence>MSTVQPKSEQLKKAIKWISEKRKENPDINLTKLVDQAGFQFDLSPKDSQFLLRLVRDDDSQNSA</sequence>
<gene>
    <name evidence="1" type="ordered locus">TOL2_C33900</name>
</gene>
<dbReference type="HOGENOM" id="CLU_188261_1_0_7"/>
<dbReference type="EMBL" id="FO203503">
    <property type="protein sequence ID" value="CCK81547.1"/>
    <property type="molecule type" value="Genomic_DNA"/>
</dbReference>
<name>K0NRI7_DESTT</name>
<dbReference type="KEGG" id="dto:TOL2_C33900"/>
<evidence type="ECO:0000313" key="2">
    <source>
        <dbReference type="Proteomes" id="UP000007347"/>
    </source>
</evidence>
<dbReference type="Proteomes" id="UP000007347">
    <property type="component" value="Chromosome"/>
</dbReference>
<proteinExistence type="predicted"/>
<keyword evidence="2" id="KW-1185">Reference proteome</keyword>
<reference evidence="1 2" key="1">
    <citation type="journal article" date="2013" name="Environ. Microbiol.">
        <title>Complete genome, catabolic sub-proteomes and key-metabolites of Desulfobacula toluolica Tol2, a marine, aromatic compound-degrading, sulfate-reducing bacterium.</title>
        <authorList>
            <person name="Wohlbrand L."/>
            <person name="Jacob J.H."/>
            <person name="Kube M."/>
            <person name="Mussmann M."/>
            <person name="Jarling R."/>
            <person name="Beck A."/>
            <person name="Amann R."/>
            <person name="Wilkes H."/>
            <person name="Reinhardt R."/>
            <person name="Rabus R."/>
        </authorList>
    </citation>
    <scope>NUCLEOTIDE SEQUENCE [LARGE SCALE GENOMIC DNA]</scope>
    <source>
        <strain evidence="2">DSM 7467 / Tol2</strain>
    </source>
</reference>
<dbReference type="OrthoDB" id="5422828at2"/>
<organism evidence="1 2">
    <name type="scientific">Desulfobacula toluolica (strain DSM 7467 / Tol2)</name>
    <dbReference type="NCBI Taxonomy" id="651182"/>
    <lineage>
        <taxon>Bacteria</taxon>
        <taxon>Pseudomonadati</taxon>
        <taxon>Thermodesulfobacteriota</taxon>
        <taxon>Desulfobacteria</taxon>
        <taxon>Desulfobacterales</taxon>
        <taxon>Desulfobacteraceae</taxon>
        <taxon>Desulfobacula</taxon>
    </lineage>
</organism>
<protein>
    <submittedName>
        <fullName evidence="1">Conserved uncharacterized protein</fullName>
    </submittedName>
</protein>
<dbReference type="AlphaFoldDB" id="K0NRI7"/>
<accession>K0NRI7</accession>